<accession>A0A1U7LVL3</accession>
<gene>
    <name evidence="1" type="ORF">NEOLI_000346</name>
</gene>
<organism evidence="1 2">
    <name type="scientific">Neolecta irregularis (strain DAH-3)</name>
    <dbReference type="NCBI Taxonomy" id="1198029"/>
    <lineage>
        <taxon>Eukaryota</taxon>
        <taxon>Fungi</taxon>
        <taxon>Dikarya</taxon>
        <taxon>Ascomycota</taxon>
        <taxon>Taphrinomycotina</taxon>
        <taxon>Neolectales</taxon>
        <taxon>Neolectaceae</taxon>
        <taxon>Neolecta</taxon>
    </lineage>
</organism>
<keyword evidence="2" id="KW-1185">Reference proteome</keyword>
<dbReference type="Gene3D" id="3.30.10.10">
    <property type="entry name" value="Trypsin Inhibitor V, subunit A"/>
    <property type="match status" value="1"/>
</dbReference>
<evidence type="ECO:0000313" key="2">
    <source>
        <dbReference type="Proteomes" id="UP000186594"/>
    </source>
</evidence>
<dbReference type="Pfam" id="PF11720">
    <property type="entry name" value="Inhibitor_I78"/>
    <property type="match status" value="1"/>
</dbReference>
<dbReference type="Proteomes" id="UP000186594">
    <property type="component" value="Unassembled WGS sequence"/>
</dbReference>
<sequence>MRPSMIKSTQEAGRVSTRTIYTMSSSDTKRIIADWQEKLVGKVLSEEHGPDTFKRADLPLDFRVLKAGAMHTQEHNPGRMNVYCDKNMRVSRLATG</sequence>
<dbReference type="OrthoDB" id="10013825at2759"/>
<protein>
    <submittedName>
        <fullName evidence="1">Uncharacterized protein</fullName>
    </submittedName>
</protein>
<evidence type="ECO:0000313" key="1">
    <source>
        <dbReference type="EMBL" id="OLL26715.1"/>
    </source>
</evidence>
<name>A0A1U7LVL3_NEOID</name>
<dbReference type="EMBL" id="LXFE01000152">
    <property type="protein sequence ID" value="OLL26715.1"/>
    <property type="molecule type" value="Genomic_DNA"/>
</dbReference>
<comment type="caution">
    <text evidence="1">The sequence shown here is derived from an EMBL/GenBank/DDBJ whole genome shotgun (WGS) entry which is preliminary data.</text>
</comment>
<dbReference type="AlphaFoldDB" id="A0A1U7LVL3"/>
<dbReference type="PANTHER" id="PTHR39600">
    <property type="entry name" value="PEPTIDASE INHIBITOR I78 FAMILY PROTEIN"/>
    <property type="match status" value="1"/>
</dbReference>
<reference evidence="1 2" key="1">
    <citation type="submission" date="2016-04" db="EMBL/GenBank/DDBJ databases">
        <title>Evolutionary innovation and constraint leading to complex multicellularity in the Ascomycota.</title>
        <authorList>
            <person name="Cisse O."/>
            <person name="Nguyen A."/>
            <person name="Hewitt D.A."/>
            <person name="Jedd G."/>
            <person name="Stajich J.E."/>
        </authorList>
    </citation>
    <scope>NUCLEOTIDE SEQUENCE [LARGE SCALE GENOMIC DNA]</scope>
    <source>
        <strain evidence="1 2">DAH-3</strain>
    </source>
</reference>
<dbReference type="PANTHER" id="PTHR39600:SF1">
    <property type="entry name" value="PEPTIDASE INHIBITOR I78 FAMILY PROTEIN"/>
    <property type="match status" value="1"/>
</dbReference>
<dbReference type="InterPro" id="IPR021719">
    <property type="entry name" value="Prot_inh_I78"/>
</dbReference>
<proteinExistence type="predicted"/>